<dbReference type="PANTHER" id="PTHR35010:SF2">
    <property type="entry name" value="BLL4672 PROTEIN"/>
    <property type="match status" value="1"/>
</dbReference>
<proteinExistence type="predicted"/>
<dbReference type="Pfam" id="PF13560">
    <property type="entry name" value="HTH_31"/>
    <property type="match status" value="1"/>
</dbReference>
<evidence type="ECO:0000259" key="1">
    <source>
        <dbReference type="PROSITE" id="PS50943"/>
    </source>
</evidence>
<protein>
    <submittedName>
        <fullName evidence="2">Putative DNA-binding protein</fullName>
    </submittedName>
</protein>
<dbReference type="InterPro" id="IPR041413">
    <property type="entry name" value="MLTR_LBD"/>
</dbReference>
<dbReference type="AlphaFoldDB" id="K4QYP1"/>
<dbReference type="Gene3D" id="1.10.260.40">
    <property type="entry name" value="lambda repressor-like DNA-binding domains"/>
    <property type="match status" value="1"/>
</dbReference>
<keyword evidence="2" id="KW-0238">DNA-binding</keyword>
<dbReference type="EMBL" id="HE971709">
    <property type="protein sequence ID" value="CCK26042.1"/>
    <property type="molecule type" value="Genomic_DNA"/>
</dbReference>
<dbReference type="STRING" id="1214101.BN159_1663"/>
<feature type="domain" description="HTH cro/C1-type" evidence="1">
    <location>
        <begin position="42"/>
        <end position="93"/>
    </location>
</feature>
<reference evidence="2 3" key="1">
    <citation type="journal article" date="2012" name="J. Bacteriol.">
        <title>Genome sequence of the bacterium Streptomyces davawensis JCM 4913 and heterologous production of the unique antibiotic roseoflavin.</title>
        <authorList>
            <person name="Jankowitsch F."/>
            <person name="Schwarz J."/>
            <person name="Ruckert C."/>
            <person name="Gust B."/>
            <person name="Szczepanowski R."/>
            <person name="Blom J."/>
            <person name="Pelzer S."/>
            <person name="Kalinowski J."/>
            <person name="Mack M."/>
        </authorList>
    </citation>
    <scope>NUCLEOTIDE SEQUENCE [LARGE SCALE GENOMIC DNA]</scope>
    <source>
        <strain evidence="3">DSM 101723 / JCM 4913 / KCC S-0913 / 768</strain>
    </source>
</reference>
<accession>K4QYP1</accession>
<dbReference type="HOGENOM" id="CLU_057862_1_1_11"/>
<dbReference type="PANTHER" id="PTHR35010">
    <property type="entry name" value="BLL4672 PROTEIN-RELATED"/>
    <property type="match status" value="1"/>
</dbReference>
<organism evidence="2 3">
    <name type="scientific">Streptomyces davaonensis (strain DSM 101723 / JCM 4913 / KCC S-0913 / 768)</name>
    <dbReference type="NCBI Taxonomy" id="1214101"/>
    <lineage>
        <taxon>Bacteria</taxon>
        <taxon>Bacillati</taxon>
        <taxon>Actinomycetota</taxon>
        <taxon>Actinomycetes</taxon>
        <taxon>Kitasatosporales</taxon>
        <taxon>Streptomycetaceae</taxon>
        <taxon>Streptomyces</taxon>
    </lineage>
</organism>
<dbReference type="SMART" id="SM00530">
    <property type="entry name" value="HTH_XRE"/>
    <property type="match status" value="1"/>
</dbReference>
<dbReference type="Proteomes" id="UP000008043">
    <property type="component" value="Chromosome"/>
</dbReference>
<evidence type="ECO:0000313" key="2">
    <source>
        <dbReference type="EMBL" id="CCK26042.1"/>
    </source>
</evidence>
<dbReference type="PATRIC" id="fig|1214101.3.peg.1688"/>
<dbReference type="InterPro" id="IPR001387">
    <property type="entry name" value="Cro/C1-type_HTH"/>
</dbReference>
<dbReference type="InterPro" id="IPR010982">
    <property type="entry name" value="Lambda_DNA-bd_dom_sf"/>
</dbReference>
<dbReference type="KEGG" id="sdv:BN159_1663"/>
<dbReference type="PROSITE" id="PS50943">
    <property type="entry name" value="HTH_CROC1"/>
    <property type="match status" value="1"/>
</dbReference>
<dbReference type="SUPFAM" id="SSF47413">
    <property type="entry name" value="lambda repressor-like DNA-binding domains"/>
    <property type="match status" value="1"/>
</dbReference>
<dbReference type="CDD" id="cd00093">
    <property type="entry name" value="HTH_XRE"/>
    <property type="match status" value="1"/>
</dbReference>
<dbReference type="eggNOG" id="COG1396">
    <property type="taxonomic scope" value="Bacteria"/>
</dbReference>
<dbReference type="Gene3D" id="3.30.450.180">
    <property type="match status" value="1"/>
</dbReference>
<name>K4QYP1_STRDJ</name>
<keyword evidence="3" id="KW-1185">Reference proteome</keyword>
<gene>
    <name evidence="2" type="ORF">BN159_1663</name>
</gene>
<sequence>MRRQLAAILGNMDHRIELGAFLRHRRDALRPEDVGLLPGGRRRAPGLRRDEIALLANISTDYYERLEQGRGPNPSSTVLGRLARALRMSSDEREHLYVLAGQSPPPSFRTDNHVDPGLMRVLDALSAATPALVSDDLGTIIAQNPLNVLLLGRYAERPPPENNQVWRWFTDPRCRTLFLEHQHEELGRGYVAGLRAGLARHPHDPAAEALLAKLQVGSAEFRNLWGRHELAIPRSTLKVMQHPGVGRLELRCDVVISPSTGQAMVLFGPQPGTDAGERLALLRTRGTDSFAE</sequence>
<evidence type="ECO:0000313" key="3">
    <source>
        <dbReference type="Proteomes" id="UP000008043"/>
    </source>
</evidence>
<dbReference type="GO" id="GO:0003677">
    <property type="term" value="F:DNA binding"/>
    <property type="evidence" value="ECO:0007669"/>
    <property type="project" value="UniProtKB-KW"/>
</dbReference>
<dbReference type="Pfam" id="PF17765">
    <property type="entry name" value="MLTR_LBD"/>
    <property type="match status" value="1"/>
</dbReference>